<dbReference type="SUPFAM" id="SSF56801">
    <property type="entry name" value="Acetyl-CoA synthetase-like"/>
    <property type="match status" value="1"/>
</dbReference>
<accession>A0A7C8M652</accession>
<dbReference type="Gene3D" id="3.30.300.30">
    <property type="match status" value="1"/>
</dbReference>
<dbReference type="Pfam" id="PF00501">
    <property type="entry name" value="AMP-binding"/>
    <property type="match status" value="1"/>
</dbReference>
<dbReference type="Gene3D" id="1.10.1200.10">
    <property type="entry name" value="ACP-like"/>
    <property type="match status" value="1"/>
</dbReference>
<dbReference type="InterPro" id="IPR001031">
    <property type="entry name" value="Thioesterase"/>
</dbReference>
<sequence length="927" mass="102422">MPIVPQQAPISVHLQELLKKTASRRDQGLILYSPGNVTEPTRVSYRGLYALAKEKSSIVQSIEGFKPGAPILLHLDTHWDVILWFWATLFANGVPVPSSPFSNVEDHRRKHIQGLGTLLESPICITTTKALGLFDCEHSFNLVTIEDLDSAKKPVILPNTQTKNRDDTAMLMLTSGSTGNAKAAQLGHKQVLAAVAGKNQVRNLPPDKPFLNWIGMDHVAALTEIHLHALYHGVDQVHVHATDMICSPRLFFDIISRHQVSRTFAPNFFLAKLVTVLDAEKNALDSEDWDFTSLKFLVSGGEANDIDTCAAVTSFLTKHGAPANVLATGFGMTETCAGAIYNTNCPDYDVRHNHTFASLGKCIKGIQMRVTHGANGDNVSPNEPGDLEVRGAVIFQRYYRNEDATREAFTPDGWFRTGDKAMIDSEGNLNLMGRAKDTMNINGVKVNPSDIQTSLDQALGSRVSRVVCFPSRADSAHTEQVTVAYIPADWPPSTEELGDINDTILKTSLLVAGARPCVYALADDSLLPKTTLGKISRVKMRSLFENGIFRDQIEFHHEAIEKYRLQSLQLDASDTEKEFLQDFEDILGLQLSTIGVDTPIFDMGVTSIDLIRLKRRIDTRLSLDVPIVTLMNNPTARSMAAALADMKNTTAYNPVVTLRHSGSKTPLWLVHPGVGEVLVFLGLSKHINDRPVYALRARGFDGEPYFTDIADTVETYRAAIKQQQPCGPYAIAGYSYGTMLAFEIGKVLESTGDQVRFMGSFNLPPHIKFRMRQLTWNPCLLHLAYFLGLVSEEYADSMAAAFNALPRHDALAQVLDAADQPRMAELGLDEPRLANWADLAYAMQSMAVDYEPSGAVATMDVFHAMPLKVAARNRDDWVQNHLSRWGDFCREEPRLHQVDGAHYTMIGADHVVGFSRTLEAALEARGL</sequence>
<keyword evidence="2" id="KW-0597">Phosphoprotein</keyword>
<dbReference type="InterPro" id="IPR029058">
    <property type="entry name" value="AB_hydrolase_fold"/>
</dbReference>
<gene>
    <name evidence="5" type="ORF">BDV95DRAFT_678929</name>
</gene>
<dbReference type="InterPro" id="IPR000873">
    <property type="entry name" value="AMP-dep_synth/lig_dom"/>
</dbReference>
<dbReference type="InterPro" id="IPR020845">
    <property type="entry name" value="AMP-binding_CS"/>
</dbReference>
<dbReference type="OrthoDB" id="10253869at2759"/>
<evidence type="ECO:0000256" key="1">
    <source>
        <dbReference type="ARBA" id="ARBA00022450"/>
    </source>
</evidence>
<dbReference type="PROSITE" id="PS00455">
    <property type="entry name" value="AMP_BINDING"/>
    <property type="match status" value="1"/>
</dbReference>
<dbReference type="Gene3D" id="3.40.50.1820">
    <property type="entry name" value="alpha/beta hydrolase"/>
    <property type="match status" value="1"/>
</dbReference>
<dbReference type="AlphaFoldDB" id="A0A7C8M652"/>
<dbReference type="GO" id="GO:0031177">
    <property type="term" value="F:phosphopantetheine binding"/>
    <property type="evidence" value="ECO:0007669"/>
    <property type="project" value="InterPro"/>
</dbReference>
<keyword evidence="1" id="KW-0596">Phosphopantetheine</keyword>
<dbReference type="Pfam" id="PF00550">
    <property type="entry name" value="PP-binding"/>
    <property type="match status" value="1"/>
</dbReference>
<comment type="caution">
    <text evidence="5">The sequence shown here is derived from an EMBL/GenBank/DDBJ whole genome shotgun (WGS) entry which is preliminary data.</text>
</comment>
<dbReference type="SMART" id="SM00823">
    <property type="entry name" value="PKS_PP"/>
    <property type="match status" value="1"/>
</dbReference>
<evidence type="ECO:0000313" key="6">
    <source>
        <dbReference type="Proteomes" id="UP000481861"/>
    </source>
</evidence>
<keyword evidence="6" id="KW-1185">Reference proteome</keyword>
<name>A0A7C8M652_9PLEO</name>
<dbReference type="PANTHER" id="PTHR24096:SF267">
    <property type="entry name" value="MALONATE--COA LIGASE ACSF3, MITOCHONDRIAL"/>
    <property type="match status" value="1"/>
</dbReference>
<reference evidence="5 6" key="1">
    <citation type="submission" date="2020-01" db="EMBL/GenBank/DDBJ databases">
        <authorList>
            <consortium name="DOE Joint Genome Institute"/>
            <person name="Haridas S."/>
            <person name="Albert R."/>
            <person name="Binder M."/>
            <person name="Bloem J."/>
            <person name="Labutti K."/>
            <person name="Salamov A."/>
            <person name="Andreopoulos B."/>
            <person name="Baker S.E."/>
            <person name="Barry K."/>
            <person name="Bills G."/>
            <person name="Bluhm B.H."/>
            <person name="Cannon C."/>
            <person name="Castanera R."/>
            <person name="Culley D.E."/>
            <person name="Daum C."/>
            <person name="Ezra D."/>
            <person name="Gonzalez J.B."/>
            <person name="Henrissat B."/>
            <person name="Kuo A."/>
            <person name="Liang C."/>
            <person name="Lipzen A."/>
            <person name="Lutzoni F."/>
            <person name="Magnuson J."/>
            <person name="Mondo S."/>
            <person name="Nolan M."/>
            <person name="Ohm R."/>
            <person name="Pangilinan J."/>
            <person name="Park H.-J.H."/>
            <person name="Ramirez L."/>
            <person name="Alfaro M."/>
            <person name="Sun H."/>
            <person name="Tritt A."/>
            <person name="Yoshinaga Y."/>
            <person name="Zwiers L.-H.L."/>
            <person name="Turgeon B.G."/>
            <person name="Goodwin S.B."/>
            <person name="Spatafora J.W."/>
            <person name="Crous P.W."/>
            <person name="Grigoriev I.V."/>
        </authorList>
    </citation>
    <scope>NUCLEOTIDE SEQUENCE [LARGE SCALE GENOMIC DNA]</scope>
    <source>
        <strain evidence="5 6">CBS 611.86</strain>
    </source>
</reference>
<dbReference type="Pfam" id="PF00975">
    <property type="entry name" value="Thioesterase"/>
    <property type="match status" value="1"/>
</dbReference>
<dbReference type="InterPro" id="IPR042099">
    <property type="entry name" value="ANL_N_sf"/>
</dbReference>
<dbReference type="GO" id="GO:0031957">
    <property type="term" value="F:very long-chain fatty acid-CoA ligase activity"/>
    <property type="evidence" value="ECO:0007669"/>
    <property type="project" value="TreeGrafter"/>
</dbReference>
<evidence type="ECO:0000313" key="5">
    <source>
        <dbReference type="EMBL" id="KAF2868515.1"/>
    </source>
</evidence>
<proteinExistence type="inferred from homology"/>
<dbReference type="SUPFAM" id="SSF47336">
    <property type="entry name" value="ACP-like"/>
    <property type="match status" value="1"/>
</dbReference>
<evidence type="ECO:0000256" key="2">
    <source>
        <dbReference type="ARBA" id="ARBA00022553"/>
    </source>
</evidence>
<dbReference type="InterPro" id="IPR036736">
    <property type="entry name" value="ACP-like_sf"/>
</dbReference>
<comment type="similarity">
    <text evidence="3">Belongs to the NRP synthetase family.</text>
</comment>
<evidence type="ECO:0000256" key="3">
    <source>
        <dbReference type="ARBA" id="ARBA00029454"/>
    </source>
</evidence>
<dbReference type="SUPFAM" id="SSF53474">
    <property type="entry name" value="alpha/beta-Hydrolases"/>
    <property type="match status" value="1"/>
</dbReference>
<dbReference type="PANTHER" id="PTHR24096">
    <property type="entry name" value="LONG-CHAIN-FATTY-ACID--COA LIGASE"/>
    <property type="match status" value="1"/>
</dbReference>
<dbReference type="Proteomes" id="UP000481861">
    <property type="component" value="Unassembled WGS sequence"/>
</dbReference>
<dbReference type="PROSITE" id="PS50075">
    <property type="entry name" value="CARRIER"/>
    <property type="match status" value="1"/>
</dbReference>
<dbReference type="InterPro" id="IPR045851">
    <property type="entry name" value="AMP-bd_C_sf"/>
</dbReference>
<protein>
    <recommendedName>
        <fullName evidence="4">Carrier domain-containing protein</fullName>
    </recommendedName>
</protein>
<evidence type="ECO:0000259" key="4">
    <source>
        <dbReference type="PROSITE" id="PS50075"/>
    </source>
</evidence>
<dbReference type="InterPro" id="IPR020806">
    <property type="entry name" value="PKS_PP-bd"/>
</dbReference>
<dbReference type="InterPro" id="IPR009081">
    <property type="entry name" value="PP-bd_ACP"/>
</dbReference>
<organism evidence="5 6">
    <name type="scientific">Massariosphaeria phaeospora</name>
    <dbReference type="NCBI Taxonomy" id="100035"/>
    <lineage>
        <taxon>Eukaryota</taxon>
        <taxon>Fungi</taxon>
        <taxon>Dikarya</taxon>
        <taxon>Ascomycota</taxon>
        <taxon>Pezizomycotina</taxon>
        <taxon>Dothideomycetes</taxon>
        <taxon>Pleosporomycetidae</taxon>
        <taxon>Pleosporales</taxon>
        <taxon>Pleosporales incertae sedis</taxon>
        <taxon>Massariosphaeria</taxon>
    </lineage>
</organism>
<feature type="domain" description="Carrier" evidence="4">
    <location>
        <begin position="570"/>
        <end position="647"/>
    </location>
</feature>
<dbReference type="Gene3D" id="3.40.50.12780">
    <property type="entry name" value="N-terminal domain of ligase-like"/>
    <property type="match status" value="1"/>
</dbReference>
<dbReference type="GO" id="GO:0006633">
    <property type="term" value="P:fatty acid biosynthetic process"/>
    <property type="evidence" value="ECO:0007669"/>
    <property type="project" value="TreeGrafter"/>
</dbReference>
<dbReference type="EMBL" id="JAADJZ010000019">
    <property type="protein sequence ID" value="KAF2868515.1"/>
    <property type="molecule type" value="Genomic_DNA"/>
</dbReference>